<accession>A0A848EX47</accession>
<gene>
    <name evidence="1" type="ORF">HG933_11880</name>
</gene>
<dbReference type="Proteomes" id="UP000536773">
    <property type="component" value="Unassembled WGS sequence"/>
</dbReference>
<comment type="caution">
    <text evidence="1">The sequence shown here is derived from an EMBL/GenBank/DDBJ whole genome shotgun (WGS) entry which is preliminary data.</text>
</comment>
<organism evidence="1 2">
    <name type="scientific">Megasphaera elsdenii</name>
    <dbReference type="NCBI Taxonomy" id="907"/>
    <lineage>
        <taxon>Bacteria</taxon>
        <taxon>Bacillati</taxon>
        <taxon>Bacillota</taxon>
        <taxon>Negativicutes</taxon>
        <taxon>Veillonellales</taxon>
        <taxon>Veillonellaceae</taxon>
        <taxon>Megasphaera</taxon>
    </lineage>
</organism>
<protein>
    <submittedName>
        <fullName evidence="1">DUF2634 domain-containing protein</fullName>
    </submittedName>
</protein>
<reference evidence="1 2" key="1">
    <citation type="submission" date="2020-04" db="EMBL/GenBank/DDBJ databases">
        <authorList>
            <person name="Hitch T.C.A."/>
            <person name="Wylensek D."/>
            <person name="Clavel T."/>
        </authorList>
    </citation>
    <scope>NUCLEOTIDE SEQUENCE [LARGE SCALE GENOMIC DNA]</scope>
    <source>
        <strain evidence="1 2">WCA-386-APC-2A</strain>
    </source>
</reference>
<evidence type="ECO:0000313" key="1">
    <source>
        <dbReference type="EMBL" id="NMK40050.1"/>
    </source>
</evidence>
<dbReference type="RefSeq" id="WP_169014057.1">
    <property type="nucleotide sequence ID" value="NZ_JABBJH010000033.1"/>
</dbReference>
<name>A0A848EX47_MEGEL</name>
<dbReference type="AlphaFoldDB" id="A0A848EX47"/>
<evidence type="ECO:0000313" key="2">
    <source>
        <dbReference type="Proteomes" id="UP000536773"/>
    </source>
</evidence>
<dbReference type="Pfam" id="PF10934">
    <property type="entry name" value="Sheath_initiator"/>
    <property type="match status" value="1"/>
</dbReference>
<proteinExistence type="predicted"/>
<dbReference type="InterPro" id="IPR020288">
    <property type="entry name" value="Sheath_initiator"/>
</dbReference>
<sequence>MSAEYPFTGAVSANTYTADLPVPKEYAWDFDKDCFLYDKIGQHVIVEKDEAIKTWIYKALSTERFRYLAYSWQYGIELRPFIGKVMGVKQRYSEIKRVIVECLMVNPYIKSIDSVDISHDGDKVSISIVISTIYGEVSVDV</sequence>
<dbReference type="EMBL" id="JABBJH010000033">
    <property type="protein sequence ID" value="NMK40050.1"/>
    <property type="molecule type" value="Genomic_DNA"/>
</dbReference>